<reference evidence="2 3" key="1">
    <citation type="submission" date="2014-04" db="EMBL/GenBank/DDBJ databases">
        <authorList>
            <consortium name="DOE Joint Genome Institute"/>
            <person name="Kuo A."/>
            <person name="Martino E."/>
            <person name="Perotto S."/>
            <person name="Kohler A."/>
            <person name="Nagy L.G."/>
            <person name="Floudas D."/>
            <person name="Copeland A."/>
            <person name="Barry K.W."/>
            <person name="Cichocki N."/>
            <person name="Veneault-Fourrey C."/>
            <person name="LaButti K."/>
            <person name="Lindquist E.A."/>
            <person name="Lipzen A."/>
            <person name="Lundell T."/>
            <person name="Morin E."/>
            <person name="Murat C."/>
            <person name="Sun H."/>
            <person name="Tunlid A."/>
            <person name="Henrissat B."/>
            <person name="Grigoriev I.V."/>
            <person name="Hibbett D.S."/>
            <person name="Martin F."/>
            <person name="Nordberg H.P."/>
            <person name="Cantor M.N."/>
            <person name="Hua S.X."/>
        </authorList>
    </citation>
    <scope>NUCLEOTIDE SEQUENCE [LARGE SCALE GENOMIC DNA]</scope>
    <source>
        <strain evidence="2 3">Zn</strain>
    </source>
</reference>
<name>A0A0C3DB92_OIDMZ</name>
<feature type="non-terminal residue" evidence="2">
    <location>
        <position position="194"/>
    </location>
</feature>
<dbReference type="InterPro" id="IPR052895">
    <property type="entry name" value="HetReg/Transcr_Mod"/>
</dbReference>
<dbReference type="EMBL" id="KN832879">
    <property type="protein sequence ID" value="KIM99192.1"/>
    <property type="molecule type" value="Genomic_DNA"/>
</dbReference>
<dbReference type="AlphaFoldDB" id="A0A0C3DB92"/>
<organism evidence="2 3">
    <name type="scientific">Oidiodendron maius (strain Zn)</name>
    <dbReference type="NCBI Taxonomy" id="913774"/>
    <lineage>
        <taxon>Eukaryota</taxon>
        <taxon>Fungi</taxon>
        <taxon>Dikarya</taxon>
        <taxon>Ascomycota</taxon>
        <taxon>Pezizomycotina</taxon>
        <taxon>Leotiomycetes</taxon>
        <taxon>Leotiomycetes incertae sedis</taxon>
        <taxon>Myxotrichaceae</taxon>
        <taxon>Oidiodendron</taxon>
    </lineage>
</organism>
<protein>
    <recommendedName>
        <fullName evidence="1">Heterokaryon incompatibility domain-containing protein</fullName>
    </recommendedName>
</protein>
<dbReference type="OrthoDB" id="5386682at2759"/>
<dbReference type="PANTHER" id="PTHR24148">
    <property type="entry name" value="ANKYRIN REPEAT DOMAIN-CONTAINING PROTEIN 39 HOMOLOG-RELATED"/>
    <property type="match status" value="1"/>
</dbReference>
<accession>A0A0C3DB92</accession>
<dbReference type="PANTHER" id="PTHR24148:SF73">
    <property type="entry name" value="HET DOMAIN PROTEIN (AFU_ORTHOLOGUE AFUA_8G01020)"/>
    <property type="match status" value="1"/>
</dbReference>
<evidence type="ECO:0000313" key="3">
    <source>
        <dbReference type="Proteomes" id="UP000054321"/>
    </source>
</evidence>
<evidence type="ECO:0000313" key="2">
    <source>
        <dbReference type="EMBL" id="KIM99192.1"/>
    </source>
</evidence>
<dbReference type="HOGENOM" id="CLU_004184_6_0_1"/>
<evidence type="ECO:0000259" key="1">
    <source>
        <dbReference type="Pfam" id="PF06985"/>
    </source>
</evidence>
<dbReference type="Proteomes" id="UP000054321">
    <property type="component" value="Unassembled WGS sequence"/>
</dbReference>
<proteinExistence type="predicted"/>
<dbReference type="STRING" id="913774.A0A0C3DB92"/>
<dbReference type="InterPro" id="IPR010730">
    <property type="entry name" value="HET"/>
</dbReference>
<dbReference type="InParanoid" id="A0A0C3DB92"/>
<reference evidence="3" key="2">
    <citation type="submission" date="2015-01" db="EMBL/GenBank/DDBJ databases">
        <title>Evolutionary Origins and Diversification of the Mycorrhizal Mutualists.</title>
        <authorList>
            <consortium name="DOE Joint Genome Institute"/>
            <consortium name="Mycorrhizal Genomics Consortium"/>
            <person name="Kohler A."/>
            <person name="Kuo A."/>
            <person name="Nagy L.G."/>
            <person name="Floudas D."/>
            <person name="Copeland A."/>
            <person name="Barry K.W."/>
            <person name="Cichocki N."/>
            <person name="Veneault-Fourrey C."/>
            <person name="LaButti K."/>
            <person name="Lindquist E.A."/>
            <person name="Lipzen A."/>
            <person name="Lundell T."/>
            <person name="Morin E."/>
            <person name="Murat C."/>
            <person name="Riley R."/>
            <person name="Ohm R."/>
            <person name="Sun H."/>
            <person name="Tunlid A."/>
            <person name="Henrissat B."/>
            <person name="Grigoriev I.V."/>
            <person name="Hibbett D.S."/>
            <person name="Martin F."/>
        </authorList>
    </citation>
    <scope>NUCLEOTIDE SEQUENCE [LARGE SCALE GENOMIC DNA]</scope>
    <source>
        <strain evidence="3">Zn</strain>
    </source>
</reference>
<feature type="domain" description="Heterokaryon incompatibility" evidence="1">
    <location>
        <begin position="53"/>
        <end position="185"/>
    </location>
</feature>
<sequence>MATQIQPTLYCPLSQTLRQVRFIIIEASNDPDLANSTIECSMKIFSLNHRHRYFALSYVWGDNTITENILVNAVWLRVTINLAVALRQLRDAMAPSKSYLWVDAICINQHDISERASQVQLMGDIYRDALKVVSWIGSDIDRCVEALSILKSMAKEEKSDLSTIWDAFDRIWDRDYWKRTWVIQETVLAKEILI</sequence>
<keyword evidence="3" id="KW-1185">Reference proteome</keyword>
<dbReference type="Pfam" id="PF06985">
    <property type="entry name" value="HET"/>
    <property type="match status" value="1"/>
</dbReference>
<gene>
    <name evidence="2" type="ORF">OIDMADRAFT_127332</name>
</gene>